<dbReference type="Proteomes" id="UP000046395">
    <property type="component" value="Unassembled WGS sequence"/>
</dbReference>
<keyword evidence="1" id="KW-0812">Transmembrane</keyword>
<protein>
    <submittedName>
        <fullName evidence="3">Uncharacterized protein</fullName>
    </submittedName>
</protein>
<keyword evidence="1" id="KW-1133">Transmembrane helix</keyword>
<reference evidence="3" key="1">
    <citation type="submission" date="2019-12" db="UniProtKB">
        <authorList>
            <consortium name="WormBaseParasite"/>
        </authorList>
    </citation>
    <scope>IDENTIFICATION</scope>
</reference>
<sequence length="496" mass="56019">MVLPGRDDLTYVLLVKIGSLVLTTLLVMITCLRCVGRIRLRVTAGFWRPDCYKNSRQCREADEVDASNHTSSRNVASVSRSRPLSDFVPFSRISRPPTLERSRSNSEIYAYVGKHQNLGHYWQNVGSNPMQYDMPAYSQILENDGQSSDDLYCQMHGHEFYDNIMDVNSNSERPSKVAANSYDYPKFSPLPLKARPTGADSSEPKQGATDSGCFEPHLYCAIRSISDLHAKPEPSSVPLHRSRLSHSHIGICAEPLYSVIRKQMPFTGRTVYVSRRMLPYSEPSIVQIGVVDASNGPDSSFNPPIEVGPTRERENAEEVFSSNNYRYLSMREPLDVLRRRLEQQDSRNLFNSASDSSLHYYTSINESSDPGYEAQWWQRWCHRIGGWTVERSFERTAADRSAIKFGKSGIVSQKCVQFNSGPLDAFISGMFGGTALARLECWRGDVVERLGLVHGIRWISFGERRAKKVVAGSVIFKKLVQAFHFLKNCSQSVMLI</sequence>
<evidence type="ECO:0000256" key="1">
    <source>
        <dbReference type="SAM" id="Phobius"/>
    </source>
</evidence>
<name>A0A5S6QYU7_TRIMR</name>
<evidence type="ECO:0000313" key="3">
    <source>
        <dbReference type="WBParaSite" id="TMUE_3000012323.1"/>
    </source>
</evidence>
<accession>A0A5S6QYU7</accession>
<dbReference type="WBParaSite" id="TMUE_3000012323.1">
    <property type="protein sequence ID" value="TMUE_3000012323.1"/>
    <property type="gene ID" value="WBGene00285885"/>
</dbReference>
<dbReference type="AlphaFoldDB" id="A0A5S6QYU7"/>
<feature type="transmembrane region" description="Helical" evidence="1">
    <location>
        <begin position="12"/>
        <end position="32"/>
    </location>
</feature>
<keyword evidence="1" id="KW-0472">Membrane</keyword>
<organism evidence="2 3">
    <name type="scientific">Trichuris muris</name>
    <name type="common">Mouse whipworm</name>
    <dbReference type="NCBI Taxonomy" id="70415"/>
    <lineage>
        <taxon>Eukaryota</taxon>
        <taxon>Metazoa</taxon>
        <taxon>Ecdysozoa</taxon>
        <taxon>Nematoda</taxon>
        <taxon>Enoplea</taxon>
        <taxon>Dorylaimia</taxon>
        <taxon>Trichinellida</taxon>
        <taxon>Trichuridae</taxon>
        <taxon>Trichuris</taxon>
    </lineage>
</organism>
<evidence type="ECO:0000313" key="2">
    <source>
        <dbReference type="Proteomes" id="UP000046395"/>
    </source>
</evidence>
<keyword evidence="2" id="KW-1185">Reference proteome</keyword>
<proteinExistence type="predicted"/>